<evidence type="ECO:0000256" key="1">
    <source>
        <dbReference type="ARBA" id="ARBA00022679"/>
    </source>
</evidence>
<dbReference type="PROSITE" id="PS50109">
    <property type="entry name" value="HIS_KIN"/>
    <property type="match status" value="1"/>
</dbReference>
<dbReference type="InterPro" id="IPR011712">
    <property type="entry name" value="Sig_transdc_His_kin_sub3_dim/P"/>
</dbReference>
<dbReference type="Gene3D" id="3.30.565.10">
    <property type="entry name" value="Histidine kinase-like ATPase, C-terminal domain"/>
    <property type="match status" value="1"/>
</dbReference>
<organism evidence="6 7">
    <name type="scientific">Alienimonas chondri</name>
    <dbReference type="NCBI Taxonomy" id="2681879"/>
    <lineage>
        <taxon>Bacteria</taxon>
        <taxon>Pseudomonadati</taxon>
        <taxon>Planctomycetota</taxon>
        <taxon>Planctomycetia</taxon>
        <taxon>Planctomycetales</taxon>
        <taxon>Planctomycetaceae</taxon>
        <taxon>Alienimonas</taxon>
    </lineage>
</organism>
<evidence type="ECO:0000256" key="3">
    <source>
        <dbReference type="ARBA" id="ARBA00023012"/>
    </source>
</evidence>
<name>A0ABX1VB49_9PLAN</name>
<dbReference type="InterPro" id="IPR013767">
    <property type="entry name" value="PAS_fold"/>
</dbReference>
<evidence type="ECO:0000313" key="6">
    <source>
        <dbReference type="EMBL" id="NNJ25332.1"/>
    </source>
</evidence>
<accession>A0ABX1VB49</accession>
<comment type="caution">
    <text evidence="6">The sequence shown here is derived from an EMBL/GenBank/DDBJ whole genome shotgun (WGS) entry which is preliminary data.</text>
</comment>
<dbReference type="EC" id="2.7.13.3" evidence="6"/>
<evidence type="ECO:0000256" key="2">
    <source>
        <dbReference type="ARBA" id="ARBA00022777"/>
    </source>
</evidence>
<dbReference type="Gene3D" id="3.30.450.20">
    <property type="entry name" value="PAS domain"/>
    <property type="match status" value="1"/>
</dbReference>
<keyword evidence="7" id="KW-1185">Reference proteome</keyword>
<dbReference type="Gene3D" id="1.20.5.1930">
    <property type="match status" value="1"/>
</dbReference>
<dbReference type="InterPro" id="IPR035965">
    <property type="entry name" value="PAS-like_dom_sf"/>
</dbReference>
<dbReference type="CDD" id="cd16917">
    <property type="entry name" value="HATPase_UhpB-NarQ-NarX-like"/>
    <property type="match status" value="1"/>
</dbReference>
<dbReference type="CDD" id="cd00130">
    <property type="entry name" value="PAS"/>
    <property type="match status" value="1"/>
</dbReference>
<dbReference type="SUPFAM" id="SSF55785">
    <property type="entry name" value="PYP-like sensor domain (PAS domain)"/>
    <property type="match status" value="1"/>
</dbReference>
<keyword evidence="3" id="KW-0902">Two-component regulatory system</keyword>
<dbReference type="SUPFAM" id="SSF55874">
    <property type="entry name" value="ATPase domain of HSP90 chaperone/DNA topoisomerase II/histidine kinase"/>
    <property type="match status" value="1"/>
</dbReference>
<dbReference type="Pfam" id="PF02518">
    <property type="entry name" value="HATPase_c"/>
    <property type="match status" value="1"/>
</dbReference>
<keyword evidence="4" id="KW-0175">Coiled coil</keyword>
<dbReference type="Pfam" id="PF07730">
    <property type="entry name" value="HisKA_3"/>
    <property type="match status" value="1"/>
</dbReference>
<dbReference type="PANTHER" id="PTHR24421">
    <property type="entry name" value="NITRATE/NITRITE SENSOR PROTEIN NARX-RELATED"/>
    <property type="match status" value="1"/>
</dbReference>
<feature type="domain" description="Histidine kinase" evidence="5">
    <location>
        <begin position="321"/>
        <end position="415"/>
    </location>
</feature>
<dbReference type="PANTHER" id="PTHR24421:SF58">
    <property type="entry name" value="SIGNAL TRANSDUCTION HISTIDINE-PROTEIN KINASE_PHOSPHATASE UHPB"/>
    <property type="match status" value="1"/>
</dbReference>
<evidence type="ECO:0000313" key="7">
    <source>
        <dbReference type="Proteomes" id="UP000609651"/>
    </source>
</evidence>
<evidence type="ECO:0000256" key="4">
    <source>
        <dbReference type="SAM" id="Coils"/>
    </source>
</evidence>
<dbReference type="InterPro" id="IPR000014">
    <property type="entry name" value="PAS"/>
</dbReference>
<dbReference type="Pfam" id="PF00989">
    <property type="entry name" value="PAS"/>
    <property type="match status" value="1"/>
</dbReference>
<gene>
    <name evidence="6" type="primary">nreB</name>
    <name evidence="6" type="ORF">LzC2_14020</name>
</gene>
<dbReference type="SMART" id="SM00091">
    <property type="entry name" value="PAS"/>
    <property type="match status" value="1"/>
</dbReference>
<sequence>MPVLQSSTRPYSAAEFAGENALADELALRTEQLRTLESENCDLRETLERALSEYEDLYDLAPVAMVKLTPQGIVRCLNEAAERLLGVRRSAMPGLPFIHHVREQDHPAFHGFLRRCRNHTEAVEGEVTLHTRDGREVPVRLIGLALDGGTFSYQTALIDLTEQHAAAAQLHRLNEQLAARTREAEQRSDRLRRLHARVVEAEQAERRRLARHLHDNLQQELVAATMQAHIAREMTREAGGAANQDVGEILDRLTGLIDGALTATRSLTSELSPPQMLHEIGLPASLHWLADFYEEKHDLTVEIRADEERCGSPAQDVRVLMFEAARELLLNVVKYARVKTAEIHLDSPGPDRLRLTVRDEGEGFEAGDMLERRNQATGLGLFGLTERFADVDGSVDVTTAPGRGTVVSVTVPLSAFPVGDDRSSVPGDGEPD</sequence>
<reference evidence="6 7" key="1">
    <citation type="journal article" date="2020" name="Syst. Appl. Microbiol.">
        <title>Alienimonas chondri sp. nov., a novel planctomycete isolated from the biofilm of the red alga Chondrus crispus.</title>
        <authorList>
            <person name="Vitorino I."/>
            <person name="Albuquerque L."/>
            <person name="Wiegand S."/>
            <person name="Kallscheuer N."/>
            <person name="da Costa M.S."/>
            <person name="Lobo-da-Cunha A."/>
            <person name="Jogler C."/>
            <person name="Lage O.M."/>
        </authorList>
    </citation>
    <scope>NUCLEOTIDE SEQUENCE [LARGE SCALE GENOMIC DNA]</scope>
    <source>
        <strain evidence="6 7">LzC2</strain>
    </source>
</reference>
<dbReference type="InterPro" id="IPR036890">
    <property type="entry name" value="HATPase_C_sf"/>
</dbReference>
<keyword evidence="2 6" id="KW-0418">Kinase</keyword>
<dbReference type="InterPro" id="IPR050482">
    <property type="entry name" value="Sensor_HK_TwoCompSys"/>
</dbReference>
<dbReference type="Proteomes" id="UP000609651">
    <property type="component" value="Unassembled WGS sequence"/>
</dbReference>
<dbReference type="RefSeq" id="WP_171185212.1">
    <property type="nucleotide sequence ID" value="NZ_WTPX01000032.1"/>
</dbReference>
<dbReference type="NCBIfam" id="TIGR00229">
    <property type="entry name" value="sensory_box"/>
    <property type="match status" value="1"/>
</dbReference>
<feature type="coiled-coil region" evidence="4">
    <location>
        <begin position="167"/>
        <end position="194"/>
    </location>
</feature>
<keyword evidence="1 6" id="KW-0808">Transferase</keyword>
<dbReference type="GO" id="GO:0004673">
    <property type="term" value="F:protein histidine kinase activity"/>
    <property type="evidence" value="ECO:0007669"/>
    <property type="project" value="UniProtKB-EC"/>
</dbReference>
<dbReference type="InterPro" id="IPR005467">
    <property type="entry name" value="His_kinase_dom"/>
</dbReference>
<proteinExistence type="predicted"/>
<dbReference type="SMART" id="SM00387">
    <property type="entry name" value="HATPase_c"/>
    <property type="match status" value="1"/>
</dbReference>
<dbReference type="EMBL" id="WTPX01000032">
    <property type="protein sequence ID" value="NNJ25332.1"/>
    <property type="molecule type" value="Genomic_DNA"/>
</dbReference>
<protein>
    <submittedName>
        <fullName evidence="6">Oxygen sensor histidine kinase NreB</fullName>
        <ecNumber evidence="6">2.7.13.3</ecNumber>
    </submittedName>
</protein>
<dbReference type="InterPro" id="IPR003594">
    <property type="entry name" value="HATPase_dom"/>
</dbReference>
<evidence type="ECO:0000259" key="5">
    <source>
        <dbReference type="PROSITE" id="PS50109"/>
    </source>
</evidence>